<reference evidence="2" key="1">
    <citation type="submission" date="2020-04" db="EMBL/GenBank/DDBJ databases">
        <title>A desert anoxygenic phototrophic bacterium fixes CO2 using RubisCO under aerobic conditions.</title>
        <authorList>
            <person name="Tang K."/>
        </authorList>
    </citation>
    <scope>NUCLEOTIDE SEQUENCE [LARGE SCALE GENOMIC DNA]</scope>
    <source>
        <strain evidence="2">MIMtkB3</strain>
    </source>
</reference>
<dbReference type="EMBL" id="CP051775">
    <property type="protein sequence ID" value="QJE71767.1"/>
    <property type="molecule type" value="Genomic_DNA"/>
</dbReference>
<dbReference type="Pfam" id="PF13470">
    <property type="entry name" value="PIN_3"/>
    <property type="match status" value="1"/>
</dbReference>
<dbReference type="Proteomes" id="UP000501891">
    <property type="component" value="Chromosome"/>
</dbReference>
<sequence>MILGPRVTFDTNVIVSAVLFKNSVPRRCVDHVRVRGSLILSVHLRAELVDTLHRPKFDRYAPLAERLSFLGLIASPEDDLMISAASGLCRDPKDDIVLATAVAGGADFIVTGDDDLLALVEVRSIPILTPAAFLAHVAP</sequence>
<dbReference type="AlphaFoldDB" id="A0A858R307"/>
<dbReference type="InterPro" id="IPR029060">
    <property type="entry name" value="PIN-like_dom_sf"/>
</dbReference>
<protein>
    <submittedName>
        <fullName evidence="2">Toxin-antitoxin system toxin component, PIN family</fullName>
    </submittedName>
</protein>
<accession>A0A858R307</accession>
<dbReference type="KEGG" id="acru:HHL28_00345"/>
<dbReference type="InterPro" id="IPR002850">
    <property type="entry name" value="PIN_toxin-like"/>
</dbReference>
<organism evidence="2 3">
    <name type="scientific">Aerophototrophica crusticola</name>
    <dbReference type="NCBI Taxonomy" id="1709002"/>
    <lineage>
        <taxon>Bacteria</taxon>
        <taxon>Pseudomonadati</taxon>
        <taxon>Pseudomonadota</taxon>
        <taxon>Alphaproteobacteria</taxon>
        <taxon>Rhodospirillales</taxon>
        <taxon>Rhodospirillaceae</taxon>
        <taxon>Aerophototrophica</taxon>
    </lineage>
</organism>
<dbReference type="SUPFAM" id="SSF88723">
    <property type="entry name" value="PIN domain-like"/>
    <property type="match status" value="1"/>
</dbReference>
<dbReference type="InterPro" id="IPR002716">
    <property type="entry name" value="PIN_dom"/>
</dbReference>
<keyword evidence="3" id="KW-1185">Reference proteome</keyword>
<dbReference type="NCBIfam" id="TIGR00305">
    <property type="entry name" value="putative toxin-antitoxin system toxin component, PIN family"/>
    <property type="match status" value="1"/>
</dbReference>
<feature type="domain" description="PIN" evidence="1">
    <location>
        <begin position="5"/>
        <end position="118"/>
    </location>
</feature>
<dbReference type="PANTHER" id="PTHR34610">
    <property type="entry name" value="SSL7007 PROTEIN"/>
    <property type="match status" value="1"/>
</dbReference>
<evidence type="ECO:0000313" key="3">
    <source>
        <dbReference type="Proteomes" id="UP000501891"/>
    </source>
</evidence>
<dbReference type="SMART" id="SM00670">
    <property type="entry name" value="PINc"/>
    <property type="match status" value="1"/>
</dbReference>
<dbReference type="PANTHER" id="PTHR34610:SF4">
    <property type="entry name" value="SLL8027 PROTEIN"/>
    <property type="match status" value="1"/>
</dbReference>
<proteinExistence type="predicted"/>
<name>A0A858R307_9PROT</name>
<gene>
    <name evidence="2" type="ORF">HHL28_00345</name>
</gene>
<evidence type="ECO:0000313" key="2">
    <source>
        <dbReference type="EMBL" id="QJE71767.1"/>
    </source>
</evidence>
<evidence type="ECO:0000259" key="1">
    <source>
        <dbReference type="SMART" id="SM00670"/>
    </source>
</evidence>